<reference evidence="3" key="1">
    <citation type="submission" date="2017-02" db="UniProtKB">
        <authorList>
            <consortium name="WormBaseParasite"/>
        </authorList>
    </citation>
    <scope>IDENTIFICATION</scope>
</reference>
<dbReference type="Proteomes" id="UP000276776">
    <property type="component" value="Unassembled WGS sequence"/>
</dbReference>
<gene>
    <name evidence="1" type="ORF">TCLT_LOCUS10283</name>
</gene>
<dbReference type="EMBL" id="UYYF01005041">
    <property type="protein sequence ID" value="VDN07967.1"/>
    <property type="molecule type" value="Genomic_DNA"/>
</dbReference>
<name>A0A0N5DAT7_THECL</name>
<sequence>MQLPRHCSSQATAAKTELDRVVADDIRNPQLAAECLTPTRSPNTRIRYMDDFLAVNYAIDDHRWRVVCDGNLQGTDVRNMPYTIFNINDED</sequence>
<evidence type="ECO:0000313" key="1">
    <source>
        <dbReference type="EMBL" id="VDN07967.1"/>
    </source>
</evidence>
<protein>
    <submittedName>
        <fullName evidence="3">Lipoprotein</fullName>
    </submittedName>
</protein>
<accession>A0A0N5DAT7</accession>
<keyword evidence="2" id="KW-1185">Reference proteome</keyword>
<dbReference type="WBParaSite" id="TCLT_0001029401-mRNA-1">
    <property type="protein sequence ID" value="TCLT_0001029401-mRNA-1"/>
    <property type="gene ID" value="TCLT_0001029401"/>
</dbReference>
<organism evidence="3">
    <name type="scientific">Thelazia callipaeda</name>
    <name type="common">Oriental eyeworm</name>
    <name type="synonym">Parasitic nematode</name>
    <dbReference type="NCBI Taxonomy" id="103827"/>
    <lineage>
        <taxon>Eukaryota</taxon>
        <taxon>Metazoa</taxon>
        <taxon>Ecdysozoa</taxon>
        <taxon>Nematoda</taxon>
        <taxon>Chromadorea</taxon>
        <taxon>Rhabditida</taxon>
        <taxon>Spirurina</taxon>
        <taxon>Spiruromorpha</taxon>
        <taxon>Thelazioidea</taxon>
        <taxon>Thelaziidae</taxon>
        <taxon>Thelazia</taxon>
    </lineage>
</organism>
<evidence type="ECO:0000313" key="2">
    <source>
        <dbReference type="Proteomes" id="UP000276776"/>
    </source>
</evidence>
<evidence type="ECO:0000313" key="3">
    <source>
        <dbReference type="WBParaSite" id="TCLT_0001029401-mRNA-1"/>
    </source>
</evidence>
<proteinExistence type="predicted"/>
<dbReference type="AlphaFoldDB" id="A0A0N5DAT7"/>
<reference evidence="1 2" key="2">
    <citation type="submission" date="2018-11" db="EMBL/GenBank/DDBJ databases">
        <authorList>
            <consortium name="Pathogen Informatics"/>
        </authorList>
    </citation>
    <scope>NUCLEOTIDE SEQUENCE [LARGE SCALE GENOMIC DNA]</scope>
</reference>